<accession>F0JCJ8</accession>
<proteinExistence type="predicted"/>
<dbReference type="EMBL" id="CP003220">
    <property type="protein sequence ID" value="EGB15678.1"/>
    <property type="molecule type" value="Genomic_DNA"/>
</dbReference>
<dbReference type="RefSeq" id="WP_014323104.1">
    <property type="nucleotide sequence ID" value="NC_016803.1"/>
</dbReference>
<dbReference type="KEGG" id="ddn:DND132_2475"/>
<evidence type="ECO:0008006" key="3">
    <source>
        <dbReference type="Google" id="ProtNLM"/>
    </source>
</evidence>
<reference evidence="1 2" key="1">
    <citation type="journal article" date="2011" name="J. Bacteriol.">
        <title>Genome sequence of the mercury-methylating strain Desulfovibrio desulfuricans ND132.</title>
        <authorList>
            <person name="Brown S.D."/>
            <person name="Gilmour C.C."/>
            <person name="Kucken A.M."/>
            <person name="Wall J.D."/>
            <person name="Elias D.A."/>
            <person name="Brandt C.C."/>
            <person name="Podar M."/>
            <person name="Chertkov O."/>
            <person name="Held B."/>
            <person name="Bruce D.C."/>
            <person name="Detter J.C."/>
            <person name="Tapia R."/>
            <person name="Han C.S."/>
            <person name="Goodwin L.A."/>
            <person name="Cheng J.F."/>
            <person name="Pitluck S."/>
            <person name="Woyke T."/>
            <person name="Mikhailova N."/>
            <person name="Ivanova N.N."/>
            <person name="Han J."/>
            <person name="Lucas S."/>
            <person name="Lapidus A.L."/>
            <person name="Land M.L."/>
            <person name="Hauser L.J."/>
            <person name="Palumbo A.V."/>
        </authorList>
    </citation>
    <scope>NUCLEOTIDE SEQUENCE [LARGE SCALE GENOMIC DNA]</scope>
    <source>
        <strain evidence="1 2">ND132</strain>
    </source>
</reference>
<keyword evidence="2" id="KW-1185">Reference proteome</keyword>
<evidence type="ECO:0000313" key="1">
    <source>
        <dbReference type="EMBL" id="EGB15678.1"/>
    </source>
</evidence>
<dbReference type="Proteomes" id="UP000007845">
    <property type="component" value="Chromosome"/>
</dbReference>
<protein>
    <recommendedName>
        <fullName evidence="3">Tetratricopeptide repeat protein</fullName>
    </recommendedName>
</protein>
<sequence precursor="true">MRSKRIVRMMALTGVILAAGIMLSGCTAFNNSLGQRAQPPVAPMAPVVVKDQSEPIEVSKDVEIDEVLLTSAELGVDPARPEQIIARALKVSREGRYDNAERLFDMAQRLAKPGSRFGRSCLFARADMLLRLGRGPEAAKLLEEIDRSLDPIARSELNREERVLLAIGDLAAGRPYQPNAHPAETRELFDR</sequence>
<organism evidence="1 2">
    <name type="scientific">Pseudodesulfovibrio mercurii</name>
    <dbReference type="NCBI Taxonomy" id="641491"/>
    <lineage>
        <taxon>Bacteria</taxon>
        <taxon>Pseudomonadati</taxon>
        <taxon>Thermodesulfobacteriota</taxon>
        <taxon>Desulfovibrionia</taxon>
        <taxon>Desulfovibrionales</taxon>
        <taxon>Desulfovibrionaceae</taxon>
    </lineage>
</organism>
<dbReference type="PROSITE" id="PS51257">
    <property type="entry name" value="PROKAR_LIPOPROTEIN"/>
    <property type="match status" value="1"/>
</dbReference>
<dbReference type="AlphaFoldDB" id="F0JCJ8"/>
<dbReference type="HOGENOM" id="CLU_1419432_0_0_7"/>
<dbReference type="STRING" id="641491.DND132_2475"/>
<gene>
    <name evidence="1" type="ORF">DND132_2475</name>
</gene>
<evidence type="ECO:0000313" key="2">
    <source>
        <dbReference type="Proteomes" id="UP000007845"/>
    </source>
</evidence>
<dbReference type="InterPro" id="IPR011990">
    <property type="entry name" value="TPR-like_helical_dom_sf"/>
</dbReference>
<dbReference type="SUPFAM" id="SSF48452">
    <property type="entry name" value="TPR-like"/>
    <property type="match status" value="1"/>
</dbReference>
<name>F0JCJ8_9BACT</name>